<reference evidence="7" key="1">
    <citation type="submission" date="2019-12" db="UniProtKB">
        <authorList>
            <consortium name="WormBaseParasite"/>
        </authorList>
    </citation>
    <scope>IDENTIFICATION</scope>
</reference>
<evidence type="ECO:0000256" key="4">
    <source>
        <dbReference type="SAM" id="SignalP"/>
    </source>
</evidence>
<name>A0A5S6R301_TRIMR</name>
<dbReference type="STRING" id="70415.A0A5S6R301"/>
<evidence type="ECO:0000256" key="3">
    <source>
        <dbReference type="SAM" id="MobiDB-lite"/>
    </source>
</evidence>
<organism evidence="6 7">
    <name type="scientific">Trichuris muris</name>
    <name type="common">Mouse whipworm</name>
    <dbReference type="NCBI Taxonomy" id="70415"/>
    <lineage>
        <taxon>Eukaryota</taxon>
        <taxon>Metazoa</taxon>
        <taxon>Ecdysozoa</taxon>
        <taxon>Nematoda</taxon>
        <taxon>Enoplea</taxon>
        <taxon>Dorylaimia</taxon>
        <taxon>Trichinellida</taxon>
        <taxon>Trichuridae</taxon>
        <taxon>Trichuris</taxon>
    </lineage>
</organism>
<dbReference type="WBParaSite" id="TMUE_3000014016.1">
    <property type="protein sequence ID" value="TMUE_3000014016.1"/>
    <property type="gene ID" value="WBGene00290984"/>
</dbReference>
<evidence type="ECO:0000256" key="2">
    <source>
        <dbReference type="ARBA" id="ARBA00024195"/>
    </source>
</evidence>
<dbReference type="GO" id="GO:0004252">
    <property type="term" value="F:serine-type endopeptidase activity"/>
    <property type="evidence" value="ECO:0007669"/>
    <property type="project" value="InterPro"/>
</dbReference>
<feature type="compositionally biased region" description="Basic and acidic residues" evidence="3">
    <location>
        <begin position="402"/>
        <end position="413"/>
    </location>
</feature>
<dbReference type="Gene3D" id="2.40.10.10">
    <property type="entry name" value="Trypsin-like serine proteases"/>
    <property type="match status" value="2"/>
</dbReference>
<dbReference type="PROSITE" id="PS50240">
    <property type="entry name" value="TRYPSIN_DOM"/>
    <property type="match status" value="1"/>
</dbReference>
<evidence type="ECO:0000313" key="6">
    <source>
        <dbReference type="Proteomes" id="UP000046395"/>
    </source>
</evidence>
<dbReference type="SUPFAM" id="SSF50494">
    <property type="entry name" value="Trypsin-like serine proteases"/>
    <property type="match status" value="2"/>
</dbReference>
<keyword evidence="6" id="KW-1185">Reference proteome</keyword>
<evidence type="ECO:0000313" key="7">
    <source>
        <dbReference type="WBParaSite" id="TMUE_3000014016.1"/>
    </source>
</evidence>
<feature type="signal peptide" evidence="4">
    <location>
        <begin position="1"/>
        <end position="18"/>
    </location>
</feature>
<feature type="region of interest" description="Disordered" evidence="3">
    <location>
        <begin position="279"/>
        <end position="415"/>
    </location>
</feature>
<keyword evidence="4" id="KW-0732">Signal</keyword>
<dbReference type="InterPro" id="IPR043504">
    <property type="entry name" value="Peptidase_S1_PA_chymotrypsin"/>
</dbReference>
<feature type="compositionally biased region" description="Low complexity" evidence="3">
    <location>
        <begin position="296"/>
        <end position="315"/>
    </location>
</feature>
<feature type="compositionally biased region" description="Pro residues" evidence="3">
    <location>
        <begin position="350"/>
        <end position="369"/>
    </location>
</feature>
<proteinExistence type="inferred from homology"/>
<dbReference type="GO" id="GO:0006508">
    <property type="term" value="P:proteolysis"/>
    <property type="evidence" value="ECO:0007669"/>
    <property type="project" value="InterPro"/>
</dbReference>
<comment type="similarity">
    <text evidence="2">Belongs to the peptidase S1 family. CLIP subfamily.</text>
</comment>
<dbReference type="SMART" id="SM00020">
    <property type="entry name" value="Tryp_SPc"/>
    <property type="match status" value="1"/>
</dbReference>
<dbReference type="InterPro" id="IPR009003">
    <property type="entry name" value="Peptidase_S1_PA"/>
</dbReference>
<sequence>MNFLCLAFTACLVTAALAIECGDVSYARLTPMDYALNTNGQKLTFPWSVVLQRKAVVPPWCLATIIQPDQHTTKSNHSSYVLTAGDCFRNNVLKHYSKFSHFHVFVGVTKYSSFTTDGTRYEIKSGKLHLQQHAEGPIRSGVAILQLAKPVPFSNTVRPICLPPRGQHPPLDSTCFMSVYHKQQNIIDEVDAPLIFGANCGEFNAVLHKAKGYCSYYPPRQHVTTLGSPLMCIVGVKVFQYGVYTTEFQNYIQGKSQYEKLGFFNSVHDAARETIAELPEDRPAATEMPPLSDQLSSSYSSSSSSEHISSSFSDSQSKEQCPPHCGQSDGSTEEIPTHPELPSSPEKPEPAPLPAPAPLPKPIPQPIPQPDEFSPESPSTEEQPEGNVPSIDDLYPSMPESSDAHAHVSDHQEGYPVSPSVHIVSLAEGKPEVICTGSLYASARANFTRTVLTSASCVWSRVVSNFMVYMGSVRSFAAGGHGKWLPIYRISTKPIMAHHSALKMMGVGVVKLKKPVSAGKGVGFQMPDMFDYATENSQCFVAGVCEHGLSAAAPVRILSPQECRSRLRGKFYPNIEYCALMRKGAMMKVVGAALVCRTDLEWQWIQYGIYDFTPEKAHLNDINSKNIKTQEIGIFMKVQGGIKFVKRKEADELLGLYGK</sequence>
<dbReference type="Pfam" id="PF00089">
    <property type="entry name" value="Trypsin"/>
    <property type="match status" value="2"/>
</dbReference>
<protein>
    <submittedName>
        <fullName evidence="7">Peptidase S1 domain-containing protein</fullName>
    </submittedName>
</protein>
<feature type="chain" id="PRO_5024384382" evidence="4">
    <location>
        <begin position="19"/>
        <end position="659"/>
    </location>
</feature>
<dbReference type="PANTHER" id="PTHR24256">
    <property type="entry name" value="TRYPTASE-RELATED"/>
    <property type="match status" value="1"/>
</dbReference>
<dbReference type="AlphaFoldDB" id="A0A5S6R301"/>
<evidence type="ECO:0000259" key="5">
    <source>
        <dbReference type="PROSITE" id="PS50240"/>
    </source>
</evidence>
<dbReference type="InterPro" id="IPR051487">
    <property type="entry name" value="Ser/Thr_Proteases_Immune/Dev"/>
</dbReference>
<accession>A0A5S6R301</accession>
<feature type="domain" description="Peptidase S1" evidence="5">
    <location>
        <begin position="37"/>
        <end position="276"/>
    </location>
</feature>
<dbReference type="Proteomes" id="UP000046395">
    <property type="component" value="Unassembled WGS sequence"/>
</dbReference>
<feature type="compositionally biased region" description="Low complexity" evidence="3">
    <location>
        <begin position="370"/>
        <end position="381"/>
    </location>
</feature>
<keyword evidence="1" id="KW-1015">Disulfide bond</keyword>
<evidence type="ECO:0000256" key="1">
    <source>
        <dbReference type="ARBA" id="ARBA00023157"/>
    </source>
</evidence>
<dbReference type="InterPro" id="IPR001254">
    <property type="entry name" value="Trypsin_dom"/>
</dbReference>